<proteinExistence type="predicted"/>
<name>A0A075G2J9_9ARCH</name>
<sequence length="94" mass="11167">MKNKSIMSYPLSSGKDGIKIQPDKMEPEILYHCIHQNKIMLVYKDHNEILNCYEIDDTEIVSRAATSNKEDIEKILEEYIEKENLRKSNWFINF</sequence>
<protein>
    <submittedName>
        <fullName evidence="1">Uncharacterized protein</fullName>
    </submittedName>
</protein>
<evidence type="ECO:0000313" key="1">
    <source>
        <dbReference type="EMBL" id="AIE96017.1"/>
    </source>
</evidence>
<reference evidence="1" key="1">
    <citation type="journal article" date="2014" name="Genome Biol. Evol.">
        <title>Pangenome evidence for extensive interdomain horizontal transfer affecting lineage core and shell genes in uncultured planktonic thaumarchaeota and euryarchaeota.</title>
        <authorList>
            <person name="Deschamps P."/>
            <person name="Zivanovic Y."/>
            <person name="Moreira D."/>
            <person name="Rodriguez-Valera F."/>
            <person name="Lopez-Garcia P."/>
        </authorList>
    </citation>
    <scope>NUCLEOTIDE SEQUENCE</scope>
</reference>
<accession>A0A075G2J9</accession>
<organism evidence="1">
    <name type="scientific">uncultured marine thaumarchaeote AD1000_71_D06</name>
    <dbReference type="NCBI Taxonomy" id="1455937"/>
    <lineage>
        <taxon>Archaea</taxon>
        <taxon>Nitrososphaerota</taxon>
        <taxon>environmental samples</taxon>
    </lineage>
</organism>
<dbReference type="EMBL" id="KF900466">
    <property type="protein sequence ID" value="AIE96017.1"/>
    <property type="molecule type" value="Genomic_DNA"/>
</dbReference>
<dbReference type="AlphaFoldDB" id="A0A075G2J9"/>